<evidence type="ECO:0000256" key="1">
    <source>
        <dbReference type="ARBA" id="ARBA00004651"/>
    </source>
</evidence>
<keyword evidence="5 6" id="KW-0472">Membrane</keyword>
<protein>
    <submittedName>
        <fullName evidence="8">RDD family protein</fullName>
    </submittedName>
</protein>
<reference evidence="8 9" key="1">
    <citation type="submission" date="2019-08" db="EMBL/GenBank/DDBJ databases">
        <title>Genome sequencing of Paenibacillus faecis DSM 23593(T).</title>
        <authorList>
            <person name="Kook J.-K."/>
            <person name="Park S.-N."/>
            <person name="Lim Y.K."/>
        </authorList>
    </citation>
    <scope>NUCLEOTIDE SEQUENCE [LARGE SCALE GENOMIC DNA]</scope>
    <source>
        <strain evidence="8 9">DSM 23593</strain>
    </source>
</reference>
<dbReference type="Pfam" id="PF06271">
    <property type="entry name" value="RDD"/>
    <property type="match status" value="1"/>
</dbReference>
<evidence type="ECO:0000256" key="3">
    <source>
        <dbReference type="ARBA" id="ARBA00022692"/>
    </source>
</evidence>
<dbReference type="OrthoDB" id="9793824at2"/>
<organism evidence="8 9">
    <name type="scientific">Paenibacillus faecis</name>
    <dbReference type="NCBI Taxonomy" id="862114"/>
    <lineage>
        <taxon>Bacteria</taxon>
        <taxon>Bacillati</taxon>
        <taxon>Bacillota</taxon>
        <taxon>Bacilli</taxon>
        <taxon>Bacillales</taxon>
        <taxon>Paenibacillaceae</taxon>
        <taxon>Paenibacillus</taxon>
    </lineage>
</organism>
<dbReference type="AlphaFoldDB" id="A0A5D0CMI2"/>
<keyword evidence="3 6" id="KW-0812">Transmembrane</keyword>
<dbReference type="EMBL" id="VSDO01000005">
    <property type="protein sequence ID" value="TYA11088.1"/>
    <property type="molecule type" value="Genomic_DNA"/>
</dbReference>
<sequence>MYAGFWKRFCANLLDGILCYVAGIIINLFLLLLEFSISSIYYAAFERLGISGAYEFYGLISLVMHFLFLFSFGWLYYAFMESSTCRATLGKMALGIVVVDRRFERVSFLRASGRYWGRIVSLLTLYIGFMMAAFTKKKQALHDKIAGTYVVDKRMLEIAEAYDAAQRNQPLPGNAGPGAITPEG</sequence>
<feature type="transmembrane region" description="Helical" evidence="6">
    <location>
        <begin position="20"/>
        <end position="44"/>
    </location>
</feature>
<dbReference type="InterPro" id="IPR010432">
    <property type="entry name" value="RDD"/>
</dbReference>
<proteinExistence type="predicted"/>
<feature type="transmembrane region" description="Helical" evidence="6">
    <location>
        <begin position="56"/>
        <end position="79"/>
    </location>
</feature>
<evidence type="ECO:0000256" key="4">
    <source>
        <dbReference type="ARBA" id="ARBA00022989"/>
    </source>
</evidence>
<dbReference type="PANTHER" id="PTHR36115">
    <property type="entry name" value="PROLINE-RICH ANTIGEN HOMOLOG-RELATED"/>
    <property type="match status" value="1"/>
</dbReference>
<feature type="transmembrane region" description="Helical" evidence="6">
    <location>
        <begin position="115"/>
        <end position="134"/>
    </location>
</feature>
<accession>A0A5D0CMI2</accession>
<evidence type="ECO:0000313" key="8">
    <source>
        <dbReference type="EMBL" id="TYA11088.1"/>
    </source>
</evidence>
<evidence type="ECO:0000259" key="7">
    <source>
        <dbReference type="Pfam" id="PF06271"/>
    </source>
</evidence>
<keyword evidence="9" id="KW-1185">Reference proteome</keyword>
<comment type="subcellular location">
    <subcellularLocation>
        <location evidence="1">Cell membrane</location>
        <topology evidence="1">Multi-pass membrane protein</topology>
    </subcellularLocation>
</comment>
<dbReference type="InterPro" id="IPR051791">
    <property type="entry name" value="Pra-immunoreactive"/>
</dbReference>
<name>A0A5D0CMI2_9BACL</name>
<comment type="caution">
    <text evidence="8">The sequence shown here is derived from an EMBL/GenBank/DDBJ whole genome shotgun (WGS) entry which is preliminary data.</text>
</comment>
<evidence type="ECO:0000313" key="9">
    <source>
        <dbReference type="Proteomes" id="UP000325218"/>
    </source>
</evidence>
<feature type="domain" description="RDD" evidence="7">
    <location>
        <begin position="2"/>
        <end position="147"/>
    </location>
</feature>
<evidence type="ECO:0000256" key="2">
    <source>
        <dbReference type="ARBA" id="ARBA00022475"/>
    </source>
</evidence>
<evidence type="ECO:0000256" key="5">
    <source>
        <dbReference type="ARBA" id="ARBA00023136"/>
    </source>
</evidence>
<evidence type="ECO:0000256" key="6">
    <source>
        <dbReference type="SAM" id="Phobius"/>
    </source>
</evidence>
<dbReference type="Proteomes" id="UP000325218">
    <property type="component" value="Unassembled WGS sequence"/>
</dbReference>
<dbReference type="GO" id="GO:0005886">
    <property type="term" value="C:plasma membrane"/>
    <property type="evidence" value="ECO:0007669"/>
    <property type="project" value="UniProtKB-SubCell"/>
</dbReference>
<keyword evidence="4 6" id="KW-1133">Transmembrane helix</keyword>
<keyword evidence="2" id="KW-1003">Cell membrane</keyword>
<gene>
    <name evidence="8" type="ORF">FRY98_23355</name>
</gene>